<dbReference type="RefSeq" id="WP_377210674.1">
    <property type="nucleotide sequence ID" value="NZ_JBHTJV010000002.1"/>
</dbReference>
<reference evidence="3" key="1">
    <citation type="journal article" date="2019" name="Int. J. Syst. Evol. Microbiol.">
        <title>The Global Catalogue of Microorganisms (GCM) 10K type strain sequencing project: providing services to taxonomists for standard genome sequencing and annotation.</title>
        <authorList>
            <consortium name="The Broad Institute Genomics Platform"/>
            <consortium name="The Broad Institute Genome Sequencing Center for Infectious Disease"/>
            <person name="Wu L."/>
            <person name="Ma J."/>
        </authorList>
    </citation>
    <scope>NUCLEOTIDE SEQUENCE [LARGE SCALE GENOMIC DNA]</scope>
    <source>
        <strain evidence="3">CCUG 60023</strain>
    </source>
</reference>
<organism evidence="2 3">
    <name type="scientific">Pseudahrensia aquimaris</name>
    <dbReference type="NCBI Taxonomy" id="744461"/>
    <lineage>
        <taxon>Bacteria</taxon>
        <taxon>Pseudomonadati</taxon>
        <taxon>Pseudomonadota</taxon>
        <taxon>Alphaproteobacteria</taxon>
        <taxon>Hyphomicrobiales</taxon>
        <taxon>Ahrensiaceae</taxon>
        <taxon>Pseudahrensia</taxon>
    </lineage>
</organism>
<dbReference type="PANTHER" id="PTHR44086">
    <property type="entry name" value="THIOSULFATE SULFURTRANSFERASE RDL2, MITOCHONDRIAL-RELATED"/>
    <property type="match status" value="1"/>
</dbReference>
<keyword evidence="3" id="KW-1185">Reference proteome</keyword>
<dbReference type="PROSITE" id="PS50206">
    <property type="entry name" value="RHODANESE_3"/>
    <property type="match status" value="1"/>
</dbReference>
<dbReference type="SUPFAM" id="SSF52821">
    <property type="entry name" value="Rhodanese/Cell cycle control phosphatase"/>
    <property type="match status" value="1"/>
</dbReference>
<proteinExistence type="predicted"/>
<accession>A0ABW3F8M7</accession>
<dbReference type="EMBL" id="JBHTJV010000002">
    <property type="protein sequence ID" value="MFD0914814.1"/>
    <property type="molecule type" value="Genomic_DNA"/>
</dbReference>
<evidence type="ECO:0000313" key="3">
    <source>
        <dbReference type="Proteomes" id="UP001597101"/>
    </source>
</evidence>
<dbReference type="Gene3D" id="3.40.250.10">
    <property type="entry name" value="Rhodanese-like domain"/>
    <property type="match status" value="1"/>
</dbReference>
<dbReference type="PANTHER" id="PTHR44086:SF10">
    <property type="entry name" value="THIOSULFATE SULFURTRANSFERASE_RHODANESE-LIKE DOMAIN-CONTAINING PROTEIN 3"/>
    <property type="match status" value="1"/>
</dbReference>
<feature type="domain" description="Rhodanese" evidence="1">
    <location>
        <begin position="30"/>
        <end position="123"/>
    </location>
</feature>
<dbReference type="InterPro" id="IPR001763">
    <property type="entry name" value="Rhodanese-like_dom"/>
</dbReference>
<comment type="caution">
    <text evidence="2">The sequence shown here is derived from an EMBL/GenBank/DDBJ whole genome shotgun (WGS) entry which is preliminary data.</text>
</comment>
<gene>
    <name evidence="2" type="ORF">ACFQ14_00170</name>
</gene>
<evidence type="ECO:0000259" key="1">
    <source>
        <dbReference type="PROSITE" id="PS50206"/>
    </source>
</evidence>
<dbReference type="SMART" id="SM00450">
    <property type="entry name" value="RHOD"/>
    <property type="match status" value="1"/>
</dbReference>
<name>A0ABW3F8M7_9HYPH</name>
<evidence type="ECO:0000313" key="2">
    <source>
        <dbReference type="EMBL" id="MFD0914814.1"/>
    </source>
</evidence>
<dbReference type="InterPro" id="IPR036873">
    <property type="entry name" value="Rhodanese-like_dom_sf"/>
</dbReference>
<protein>
    <submittedName>
        <fullName evidence="2">Rhodanese-like domain-containing protein</fullName>
    </submittedName>
</protein>
<dbReference type="Proteomes" id="UP001597101">
    <property type="component" value="Unassembled WGS sequence"/>
</dbReference>
<dbReference type="Pfam" id="PF00581">
    <property type="entry name" value="Rhodanese"/>
    <property type="match status" value="1"/>
</dbReference>
<sequence length="126" mass="13447">MLKMGFKALLAQANAEINTISVSDFDYLEDSPDTVVVDVRDSFERETEGAIPGSIHAPRGMLEFHADPESPAYLSALYPEARVILYCGTGGRSALAAKTLSDMGYAEVSSLAGGFAAWKAANKKTI</sequence>